<evidence type="ECO:0000313" key="9">
    <source>
        <dbReference type="Proteomes" id="UP001629156"/>
    </source>
</evidence>
<feature type="signal peptide" evidence="6">
    <location>
        <begin position="1"/>
        <end position="18"/>
    </location>
</feature>
<proteinExistence type="inferred from homology"/>
<keyword evidence="9" id="KW-1185">Reference proteome</keyword>
<organism evidence="8 9">
    <name type="scientific">Flavobacterium rhizosphaerae</name>
    <dbReference type="NCBI Taxonomy" id="3163298"/>
    <lineage>
        <taxon>Bacteria</taxon>
        <taxon>Pseudomonadati</taxon>
        <taxon>Bacteroidota</taxon>
        <taxon>Flavobacteriia</taxon>
        <taxon>Flavobacteriales</taxon>
        <taxon>Flavobacteriaceae</taxon>
        <taxon>Flavobacterium</taxon>
    </lineage>
</organism>
<dbReference type="CDD" id="cd00136">
    <property type="entry name" value="PDZ_canonical"/>
    <property type="match status" value="1"/>
</dbReference>
<feature type="chain" id="PRO_5045617207" evidence="6">
    <location>
        <begin position="19"/>
        <end position="684"/>
    </location>
</feature>
<dbReference type="CDD" id="cd07560">
    <property type="entry name" value="Peptidase_S41_CPP"/>
    <property type="match status" value="1"/>
</dbReference>
<keyword evidence="6" id="KW-0732">Signal</keyword>
<dbReference type="SUPFAM" id="SSF50156">
    <property type="entry name" value="PDZ domain-like"/>
    <property type="match status" value="1"/>
</dbReference>
<comment type="caution">
    <text evidence="8">The sequence shown here is derived from an EMBL/GenBank/DDBJ whole genome shotgun (WGS) entry which is preliminary data.</text>
</comment>
<name>A0ABW8YVX3_9FLAO</name>
<gene>
    <name evidence="8" type="ORF">ABS766_03620</name>
</gene>
<keyword evidence="5" id="KW-0175">Coiled coil</keyword>
<dbReference type="Pfam" id="PF00595">
    <property type="entry name" value="PDZ"/>
    <property type="match status" value="1"/>
</dbReference>
<dbReference type="InterPro" id="IPR004447">
    <property type="entry name" value="Peptidase_S41A"/>
</dbReference>
<dbReference type="PROSITE" id="PS50106">
    <property type="entry name" value="PDZ"/>
    <property type="match status" value="1"/>
</dbReference>
<keyword evidence="3" id="KW-0378">Hydrolase</keyword>
<dbReference type="Gene3D" id="3.90.226.10">
    <property type="entry name" value="2-enoyl-CoA Hydratase, Chain A, domain 1"/>
    <property type="match status" value="1"/>
</dbReference>
<dbReference type="InterPro" id="IPR040573">
    <property type="entry name" value="TSP_N"/>
</dbReference>
<evidence type="ECO:0000256" key="1">
    <source>
        <dbReference type="ARBA" id="ARBA00009179"/>
    </source>
</evidence>
<dbReference type="InterPro" id="IPR005151">
    <property type="entry name" value="Tail-specific_protease"/>
</dbReference>
<keyword evidence="4" id="KW-0720">Serine protease</keyword>
<evidence type="ECO:0000259" key="7">
    <source>
        <dbReference type="PROSITE" id="PS50106"/>
    </source>
</evidence>
<dbReference type="SUPFAM" id="SSF52096">
    <property type="entry name" value="ClpP/crotonase"/>
    <property type="match status" value="1"/>
</dbReference>
<dbReference type="Pfam" id="PF03572">
    <property type="entry name" value="Peptidase_S41"/>
    <property type="match status" value="1"/>
</dbReference>
<dbReference type="Gene3D" id="2.30.42.10">
    <property type="match status" value="1"/>
</dbReference>
<comment type="similarity">
    <text evidence="1">Belongs to the peptidase S41A family.</text>
</comment>
<evidence type="ECO:0000256" key="6">
    <source>
        <dbReference type="SAM" id="SignalP"/>
    </source>
</evidence>
<evidence type="ECO:0000256" key="4">
    <source>
        <dbReference type="ARBA" id="ARBA00022825"/>
    </source>
</evidence>
<dbReference type="SMART" id="SM00228">
    <property type="entry name" value="PDZ"/>
    <property type="match status" value="1"/>
</dbReference>
<dbReference type="PANTHER" id="PTHR32060:SF22">
    <property type="entry name" value="CARBOXYL-TERMINAL-PROCESSING PEPTIDASE 3, CHLOROPLASTIC"/>
    <property type="match status" value="1"/>
</dbReference>
<dbReference type="Pfam" id="PF17804">
    <property type="entry name" value="TSP_NTD"/>
    <property type="match status" value="1"/>
</dbReference>
<evidence type="ECO:0000256" key="2">
    <source>
        <dbReference type="ARBA" id="ARBA00022670"/>
    </source>
</evidence>
<dbReference type="RefSeq" id="WP_408083755.1">
    <property type="nucleotide sequence ID" value="NZ_JBELPZ010000002.1"/>
</dbReference>
<keyword evidence="2" id="KW-0645">Protease</keyword>
<feature type="domain" description="PDZ" evidence="7">
    <location>
        <begin position="235"/>
        <end position="332"/>
    </location>
</feature>
<dbReference type="SMART" id="SM00245">
    <property type="entry name" value="TSPc"/>
    <property type="match status" value="1"/>
</dbReference>
<dbReference type="InterPro" id="IPR029045">
    <property type="entry name" value="ClpP/crotonase-like_dom_sf"/>
</dbReference>
<dbReference type="InterPro" id="IPR036034">
    <property type="entry name" value="PDZ_sf"/>
</dbReference>
<dbReference type="PANTHER" id="PTHR32060">
    <property type="entry name" value="TAIL-SPECIFIC PROTEASE"/>
    <property type="match status" value="1"/>
</dbReference>
<feature type="coiled-coil region" evidence="5">
    <location>
        <begin position="154"/>
        <end position="181"/>
    </location>
</feature>
<reference evidence="8 9" key="1">
    <citation type="submission" date="2024-06" db="EMBL/GenBank/DDBJ databases">
        <authorList>
            <person name="Kaempfer P."/>
            <person name="Viver T."/>
        </authorList>
    </citation>
    <scope>NUCLEOTIDE SEQUENCE [LARGE SCALE GENOMIC DNA]</scope>
    <source>
        <strain evidence="8 9">ST-119</strain>
    </source>
</reference>
<dbReference type="EMBL" id="JBELPZ010000002">
    <property type="protein sequence ID" value="MFL9843502.1"/>
    <property type="molecule type" value="Genomic_DNA"/>
</dbReference>
<evidence type="ECO:0000313" key="8">
    <source>
        <dbReference type="EMBL" id="MFL9843502.1"/>
    </source>
</evidence>
<protein>
    <submittedName>
        <fullName evidence="8">S41 family peptidase</fullName>
    </submittedName>
</protein>
<accession>A0ABW8YVX3</accession>
<dbReference type="Proteomes" id="UP001629156">
    <property type="component" value="Unassembled WGS sequence"/>
</dbReference>
<evidence type="ECO:0000256" key="3">
    <source>
        <dbReference type="ARBA" id="ARBA00022801"/>
    </source>
</evidence>
<evidence type="ECO:0000256" key="5">
    <source>
        <dbReference type="SAM" id="Coils"/>
    </source>
</evidence>
<dbReference type="InterPro" id="IPR001478">
    <property type="entry name" value="PDZ"/>
</dbReference>
<sequence length="684" mass="77588">MKKIAALAFLLFLQAAKAQEYEKACSIFTRINAVLQERHYQPKPIDDSLSAYVFNTVMEQLDDNHQLFLKSEYDSLAVHQYKIDDYLLANDCSFFGDFIKSYRTALNRNKKYIEEFSKTNFSLTTNDTIFYSKKSFPYHSNGDDIKKFTRKKIILEILEDVAKLSKNKDSLKLQFDSLSKNARDKIFEAQLCRINMLLDPSEGFEESVYNRFFSVFCSWFDPHSTYFNYNERASFVSSISSDNYSLGLYIGQNGNNDIVIQDVVPGGPAFLSGKIEEGDQLLKLTANNKTYEVSCASWEAISEIVSSDSYKKVVLTLRKKDGTLYTVSLEKQIMKADENSVYSFVLNEGNDGDSAVGYIKVPSFYTATEAGSNGCADDVAAEVLKLKKKNIKGLIIDLQFNGGGSMDEVIRMAGMFINFGPVSVVTERGQMYNTIRDYNRGMLYDGPMVVLVNGFTASASEFFAGVMQDYNRALIVGNTTVGKATMQTIMPLEEENPTDFVKVTIDKFYRITGKSNQYIGVVPDIELPSVYEKLMMRESTMPTALKNDTIDIKLRYVKMPYDALKKAIVLSKARISTNAGLKNIEEVSQRISTLYDTEKPPLPVTFDDVFDDVHLMDSLWSEISETTDTEYDITVTNSDVPEKQLKDTFYSTINNFKIKSVKRDPYIPESINILRDLHTLMKNR</sequence>